<evidence type="ECO:0008006" key="4">
    <source>
        <dbReference type="Google" id="ProtNLM"/>
    </source>
</evidence>
<evidence type="ECO:0000313" key="2">
    <source>
        <dbReference type="EMBL" id="RGD62154.1"/>
    </source>
</evidence>
<accession>A0A373A313</accession>
<proteinExistence type="predicted"/>
<feature type="region of interest" description="Disordered" evidence="1">
    <location>
        <begin position="306"/>
        <end position="415"/>
    </location>
</feature>
<dbReference type="AlphaFoldDB" id="A0A373A313"/>
<dbReference type="Proteomes" id="UP000263377">
    <property type="component" value="Unassembled WGS sequence"/>
</dbReference>
<feature type="compositionally biased region" description="Basic and acidic residues" evidence="1">
    <location>
        <begin position="386"/>
        <end position="415"/>
    </location>
</feature>
<name>A0A373A313_9ACTN</name>
<feature type="region of interest" description="Disordered" evidence="1">
    <location>
        <begin position="1"/>
        <end position="24"/>
    </location>
</feature>
<keyword evidence="3" id="KW-1185">Reference proteome</keyword>
<evidence type="ECO:0000313" key="3">
    <source>
        <dbReference type="Proteomes" id="UP000263377"/>
    </source>
</evidence>
<sequence>MTDDPQAAGPPALAKAGRPERPAGPLLKEYGSPAECTRKPSAEVALVHFYRNGGHSVVTAMGTEHVDRPRFARPVTICEVARGTHLCQLSLQIPAVGSATFFEVEVDVHWSVVDYRKVVDGQVRNVAERLKGPLLERLRAICSGYPVTAAAEVDRAANSACRTGQWNDLGYDLGLHADVYVRVAVDSTTIRHADADRNSAYEDRTTARDYDREVAAEHHRTGLLQIRMRTFRAMLDGGEWNQICFMLSDNPDQARAFMELLRQESRADKHELLEHTLRLVEKGVIQSAELEAQVRELLGTPAYRIEGSFGRPPIREPAARPELPGSGHGGRDDRRDGGPAFTPMWVQAEPAPRDRIPAQAPPARRPSEAFDDWGRTGSDTAPQDHAASEDDRRRDRHDDHDDDRDRRPWSPGDRS</sequence>
<organism evidence="2 3">
    <name type="scientific">Kitasatospora xanthocidica</name>
    <dbReference type="NCBI Taxonomy" id="83382"/>
    <lineage>
        <taxon>Bacteria</taxon>
        <taxon>Bacillati</taxon>
        <taxon>Actinomycetota</taxon>
        <taxon>Actinomycetes</taxon>
        <taxon>Kitasatosporales</taxon>
        <taxon>Streptomycetaceae</taxon>
        <taxon>Kitasatospora</taxon>
    </lineage>
</organism>
<gene>
    <name evidence="2" type="ORF">DR950_34325</name>
</gene>
<reference evidence="2 3" key="1">
    <citation type="submission" date="2018-08" db="EMBL/GenBank/DDBJ databases">
        <title>Diversity &amp; Physiological Properties of Lignin-Decomposing Actinobacteria from Soil.</title>
        <authorList>
            <person name="Roh S.G."/>
            <person name="Kim S.B."/>
        </authorList>
    </citation>
    <scope>NUCLEOTIDE SEQUENCE [LARGE SCALE GENOMIC DNA]</scope>
    <source>
        <strain evidence="2 3">MMS17-GH009</strain>
    </source>
</reference>
<dbReference type="RefSeq" id="WP_074004768.1">
    <property type="nucleotide sequence ID" value="NZ_QVIG01000001.1"/>
</dbReference>
<comment type="caution">
    <text evidence="2">The sequence shown here is derived from an EMBL/GenBank/DDBJ whole genome shotgun (WGS) entry which is preliminary data.</text>
</comment>
<evidence type="ECO:0000256" key="1">
    <source>
        <dbReference type="SAM" id="MobiDB-lite"/>
    </source>
</evidence>
<protein>
    <recommendedName>
        <fullName evidence="4">PE-PGRS family protein</fullName>
    </recommendedName>
</protein>
<dbReference type="EMBL" id="QVIG01000001">
    <property type="protein sequence ID" value="RGD62154.1"/>
    <property type="molecule type" value="Genomic_DNA"/>
</dbReference>
<feature type="compositionally biased region" description="Basic and acidic residues" evidence="1">
    <location>
        <begin position="365"/>
        <end position="374"/>
    </location>
</feature>